<feature type="transmembrane region" description="Helical" evidence="9">
    <location>
        <begin position="310"/>
        <end position="331"/>
    </location>
</feature>
<reference evidence="10" key="1">
    <citation type="submission" date="2016-10" db="EMBL/GenBank/DDBJ databases">
        <authorList>
            <person name="Benchimol M."/>
            <person name="Almeida L.G."/>
            <person name="Vasconcelos A.T."/>
            <person name="Perreira-Neves A."/>
            <person name="Rosa I.A."/>
            <person name="Tasca T."/>
            <person name="Bogo M.R."/>
            <person name="de Souza W."/>
        </authorList>
    </citation>
    <scope>NUCLEOTIDE SEQUENCE [LARGE SCALE GENOMIC DNA]</scope>
    <source>
        <strain evidence="10">K</strain>
    </source>
</reference>
<dbReference type="InterPro" id="IPR052031">
    <property type="entry name" value="Membrane_Transporter-Flippase"/>
</dbReference>
<evidence type="ECO:0000256" key="3">
    <source>
        <dbReference type="ARBA" id="ARBA00022448"/>
    </source>
</evidence>
<dbReference type="VEuPathDB" id="TrichDB:TRFO_39613"/>
<gene>
    <name evidence="10" type="ORF">TRFO_39613</name>
</gene>
<sequence length="595" mass="65285">MAEEHLSLSSSSYEYEDHVQQAPISKNSQTDIRDIDNSIESIYESEPSQKEAILDSSESGGKRKLIHHHSNHRKISNSCHDIEKVANNDDDESLSETTESDSKNKKDQMSPEHYRLAGRPPLTTLFNLSAGPILAQFTGSLKGVIGSIWISKALGETALAAISTIGVYDGISRSFGFFLSSSGSSKISQLYGQHRENEAGQVVVDLIRVSLIFGILVPLILGLTTQPLCEWLGADEIVQKMCHEYMLPINIGTFTTILFITLGGCLQGEGRSLFFSILNVASLVVNMCVFDPILLLALGTGIWGASVAQSLAEAIPGIALFIMFFMGKFGVKPKFSMFFNKFSPHTFSSMKVGFSQLIGNLSQMIPSILVRKLIGLAVGENFNDAMAAFNTVVRFIILTGSIIIAVTLGYVPAASYAFAAKNYQRWLSLSIHMLWMTFAWGSFTAILTLTIPRQLSSMFANGKGYLDVCEPMLKYSNALGFFAMGRFCGVAFLQSMQKGWMSTVLSLTSNFASIIGFAFLLYYTDKTNGVRIVWCYSLAHAFGFVMAILFMIAPIRKIVAGYKQQKIEDEATIASNSDNTSSETVDNETDHIVEA</sequence>
<dbReference type="Proteomes" id="UP000179807">
    <property type="component" value="Unassembled WGS sequence"/>
</dbReference>
<dbReference type="GeneID" id="94847457"/>
<accession>A0A1J4J905</accession>
<feature type="region of interest" description="Disordered" evidence="8">
    <location>
        <begin position="86"/>
        <end position="114"/>
    </location>
</feature>
<evidence type="ECO:0000256" key="8">
    <source>
        <dbReference type="SAM" id="MobiDB-lite"/>
    </source>
</evidence>
<feature type="transmembrane region" description="Helical" evidence="9">
    <location>
        <begin position="472"/>
        <end position="493"/>
    </location>
</feature>
<evidence type="ECO:0000256" key="5">
    <source>
        <dbReference type="ARBA" id="ARBA00022692"/>
    </source>
</evidence>
<dbReference type="InterPro" id="IPR002528">
    <property type="entry name" value="MATE_fam"/>
</dbReference>
<feature type="transmembrane region" description="Helical" evidence="9">
    <location>
        <begin position="245"/>
        <end position="266"/>
    </location>
</feature>
<dbReference type="EMBL" id="MLAK01001341">
    <property type="protein sequence ID" value="OHS94163.1"/>
    <property type="molecule type" value="Genomic_DNA"/>
</dbReference>
<dbReference type="GO" id="GO:0005886">
    <property type="term" value="C:plasma membrane"/>
    <property type="evidence" value="ECO:0007669"/>
    <property type="project" value="UniProtKB-SubCell"/>
</dbReference>
<dbReference type="AlphaFoldDB" id="A0A1J4J905"/>
<feature type="region of interest" description="Disordered" evidence="8">
    <location>
        <begin position="1"/>
        <end position="61"/>
    </location>
</feature>
<organism evidence="10 11">
    <name type="scientific">Tritrichomonas foetus</name>
    <dbReference type="NCBI Taxonomy" id="1144522"/>
    <lineage>
        <taxon>Eukaryota</taxon>
        <taxon>Metamonada</taxon>
        <taxon>Parabasalia</taxon>
        <taxon>Tritrichomonadida</taxon>
        <taxon>Tritrichomonadidae</taxon>
        <taxon>Tritrichomonas</taxon>
    </lineage>
</organism>
<feature type="transmembrane region" description="Helical" evidence="9">
    <location>
        <begin position="500"/>
        <end position="523"/>
    </location>
</feature>
<evidence type="ECO:0000256" key="6">
    <source>
        <dbReference type="ARBA" id="ARBA00022989"/>
    </source>
</evidence>
<feature type="region of interest" description="Disordered" evidence="8">
    <location>
        <begin position="573"/>
        <end position="595"/>
    </location>
</feature>
<evidence type="ECO:0000256" key="7">
    <source>
        <dbReference type="ARBA" id="ARBA00023136"/>
    </source>
</evidence>
<keyword evidence="11" id="KW-1185">Reference proteome</keyword>
<keyword evidence="7 9" id="KW-0472">Membrane</keyword>
<keyword evidence="6 9" id="KW-1133">Transmembrane helix</keyword>
<dbReference type="CDD" id="cd12082">
    <property type="entry name" value="MATE_like"/>
    <property type="match status" value="1"/>
</dbReference>
<evidence type="ECO:0000313" key="10">
    <source>
        <dbReference type="EMBL" id="OHS94163.1"/>
    </source>
</evidence>
<feature type="transmembrane region" description="Helical" evidence="9">
    <location>
        <begin position="431"/>
        <end position="452"/>
    </location>
</feature>
<dbReference type="Pfam" id="PF01554">
    <property type="entry name" value="MatE"/>
    <property type="match status" value="2"/>
</dbReference>
<proteinExistence type="inferred from homology"/>
<feature type="transmembrane region" description="Helical" evidence="9">
    <location>
        <begin position="529"/>
        <end position="553"/>
    </location>
</feature>
<feature type="transmembrane region" description="Helical" evidence="9">
    <location>
        <begin position="273"/>
        <end position="298"/>
    </location>
</feature>
<dbReference type="PANTHER" id="PTHR43549:SF2">
    <property type="entry name" value="MULTIDRUG RESISTANCE PROTEIN NORM-RELATED"/>
    <property type="match status" value="1"/>
</dbReference>
<feature type="transmembrane region" description="Helical" evidence="9">
    <location>
        <begin position="394"/>
        <end position="419"/>
    </location>
</feature>
<keyword evidence="3" id="KW-0813">Transport</keyword>
<evidence type="ECO:0000256" key="1">
    <source>
        <dbReference type="ARBA" id="ARBA00004651"/>
    </source>
</evidence>
<dbReference type="GO" id="GO:0042910">
    <property type="term" value="F:xenobiotic transmembrane transporter activity"/>
    <property type="evidence" value="ECO:0007669"/>
    <property type="project" value="InterPro"/>
</dbReference>
<comment type="caution">
    <text evidence="10">The sequence shown here is derived from an EMBL/GenBank/DDBJ whole genome shotgun (WGS) entry which is preliminary data.</text>
</comment>
<dbReference type="PANTHER" id="PTHR43549">
    <property type="entry name" value="MULTIDRUG RESISTANCE PROTEIN YPNP-RELATED"/>
    <property type="match status" value="1"/>
</dbReference>
<keyword evidence="5 9" id="KW-0812">Transmembrane</keyword>
<evidence type="ECO:0000256" key="9">
    <source>
        <dbReference type="SAM" id="Phobius"/>
    </source>
</evidence>
<evidence type="ECO:0000256" key="4">
    <source>
        <dbReference type="ARBA" id="ARBA00022475"/>
    </source>
</evidence>
<evidence type="ECO:0000256" key="2">
    <source>
        <dbReference type="ARBA" id="ARBA00010199"/>
    </source>
</evidence>
<name>A0A1J4J905_9EUKA</name>
<feature type="compositionally biased region" description="Basic and acidic residues" evidence="8">
    <location>
        <begin position="100"/>
        <end position="114"/>
    </location>
</feature>
<dbReference type="GO" id="GO:0015297">
    <property type="term" value="F:antiporter activity"/>
    <property type="evidence" value="ECO:0007669"/>
    <property type="project" value="InterPro"/>
</dbReference>
<evidence type="ECO:0000313" key="11">
    <source>
        <dbReference type="Proteomes" id="UP000179807"/>
    </source>
</evidence>
<feature type="compositionally biased region" description="Polar residues" evidence="8">
    <location>
        <begin position="573"/>
        <end position="584"/>
    </location>
</feature>
<comment type="similarity">
    <text evidence="2">Belongs to the multi antimicrobial extrusion (MATE) (TC 2.A.66.1) family.</text>
</comment>
<dbReference type="RefSeq" id="XP_068347300.1">
    <property type="nucleotide sequence ID" value="XM_068512753.1"/>
</dbReference>
<feature type="transmembrane region" description="Helical" evidence="9">
    <location>
        <begin position="202"/>
        <end position="225"/>
    </location>
</feature>
<keyword evidence="4" id="KW-1003">Cell membrane</keyword>
<comment type="subcellular location">
    <subcellularLocation>
        <location evidence="1">Cell membrane</location>
        <topology evidence="1">Multi-pass membrane protein</topology>
    </subcellularLocation>
</comment>
<protein>
    <submittedName>
        <fullName evidence="10">MatE family protein</fullName>
    </submittedName>
</protein>